<protein>
    <recommendedName>
        <fullName evidence="3">CBS domain-containing protein</fullName>
    </recommendedName>
</protein>
<dbReference type="EMBL" id="NVIY01000013">
    <property type="protein sequence ID" value="PGD37099.1"/>
    <property type="molecule type" value="Genomic_DNA"/>
</dbReference>
<evidence type="ECO:0000313" key="1">
    <source>
        <dbReference type="EMBL" id="PGD37099.1"/>
    </source>
</evidence>
<dbReference type="Proteomes" id="UP000223472">
    <property type="component" value="Unassembled WGS sequence"/>
</dbReference>
<evidence type="ECO:0000313" key="2">
    <source>
        <dbReference type="Proteomes" id="UP000223472"/>
    </source>
</evidence>
<organism evidence="1 2">
    <name type="scientific">Bacillus wiedmannii</name>
    <dbReference type="NCBI Taxonomy" id="1890302"/>
    <lineage>
        <taxon>Bacteria</taxon>
        <taxon>Bacillati</taxon>
        <taxon>Bacillota</taxon>
        <taxon>Bacilli</taxon>
        <taxon>Bacillales</taxon>
        <taxon>Bacillaceae</taxon>
        <taxon>Bacillus</taxon>
        <taxon>Bacillus cereus group</taxon>
    </lineage>
</organism>
<proteinExistence type="predicted"/>
<comment type="caution">
    <text evidence="1">The sequence shown here is derived from an EMBL/GenBank/DDBJ whole genome shotgun (WGS) entry which is preliminary data.</text>
</comment>
<gene>
    <name evidence="1" type="ORF">COM27_09740</name>
</gene>
<sequence length="62" mass="7130">MLDIAIVEEDERFLGILTHARVSELLQEAWGDRYTLNLGTMEHEGALQRLTKAINKYTTIKI</sequence>
<name>A0A2B6S6P5_9BACI</name>
<accession>A0A2B6S6P5</accession>
<evidence type="ECO:0008006" key="3">
    <source>
        <dbReference type="Google" id="ProtNLM"/>
    </source>
</evidence>
<dbReference type="AlphaFoldDB" id="A0A2B6S6P5"/>
<reference evidence="1 2" key="1">
    <citation type="submission" date="2017-09" db="EMBL/GenBank/DDBJ databases">
        <title>Large-scale bioinformatics analysis of Bacillus genomes uncovers conserved roles of natural products in bacterial physiology.</title>
        <authorList>
            <consortium name="Agbiome Team Llc"/>
            <person name="Bleich R.M."/>
            <person name="Grubbs K.J."/>
            <person name="Santa Maria K.C."/>
            <person name="Allen S.E."/>
            <person name="Farag S."/>
            <person name="Shank E.A."/>
            <person name="Bowers A."/>
        </authorList>
    </citation>
    <scope>NUCLEOTIDE SEQUENCE [LARGE SCALE GENOMIC DNA]</scope>
    <source>
        <strain evidence="1 2">AFS065610</strain>
    </source>
</reference>